<protein>
    <submittedName>
        <fullName evidence="1">Acylneuraminate cytidylyltransferase family protein</fullName>
    </submittedName>
</protein>
<dbReference type="InterPro" id="IPR003329">
    <property type="entry name" value="Cytidylyl_trans"/>
</dbReference>
<dbReference type="PANTHER" id="PTHR21485:SF6">
    <property type="entry name" value="N-ACYLNEURAMINATE CYTIDYLYLTRANSFERASE-RELATED"/>
    <property type="match status" value="1"/>
</dbReference>
<dbReference type="Gene3D" id="3.90.550.10">
    <property type="entry name" value="Spore Coat Polysaccharide Biosynthesis Protein SpsA, Chain A"/>
    <property type="match status" value="1"/>
</dbReference>
<dbReference type="Proteomes" id="UP000195514">
    <property type="component" value="Chromosome I"/>
</dbReference>
<dbReference type="EMBL" id="LT859958">
    <property type="protein sequence ID" value="SMX55192.1"/>
    <property type="molecule type" value="Genomic_DNA"/>
</dbReference>
<organism evidence="1 2">
    <name type="scientific">Candidatus Brevifilum fermentans</name>
    <dbReference type="NCBI Taxonomy" id="1986204"/>
    <lineage>
        <taxon>Bacteria</taxon>
        <taxon>Bacillati</taxon>
        <taxon>Chloroflexota</taxon>
        <taxon>Anaerolineae</taxon>
        <taxon>Anaerolineales</taxon>
        <taxon>Anaerolineaceae</taxon>
        <taxon>Candidatus Brevifilum</taxon>
    </lineage>
</organism>
<reference evidence="2" key="1">
    <citation type="submission" date="2017-05" db="EMBL/GenBank/DDBJ databases">
        <authorList>
            <person name="Kirkegaard R."/>
            <person name="Mcilroy J S."/>
        </authorList>
    </citation>
    <scope>NUCLEOTIDE SEQUENCE [LARGE SCALE GENOMIC DNA]</scope>
</reference>
<dbReference type="PANTHER" id="PTHR21485">
    <property type="entry name" value="HAD SUPERFAMILY MEMBERS CMAS AND KDSC"/>
    <property type="match status" value="1"/>
</dbReference>
<dbReference type="OrthoDB" id="9805604at2"/>
<dbReference type="Pfam" id="PF02348">
    <property type="entry name" value="CTP_transf_3"/>
    <property type="match status" value="1"/>
</dbReference>
<dbReference type="CDD" id="cd02513">
    <property type="entry name" value="CMP-NeuAc_Synthase"/>
    <property type="match status" value="1"/>
</dbReference>
<dbReference type="AlphaFoldDB" id="A0A1Y6K655"/>
<evidence type="ECO:0000313" key="2">
    <source>
        <dbReference type="Proteomes" id="UP000195514"/>
    </source>
</evidence>
<dbReference type="InterPro" id="IPR050793">
    <property type="entry name" value="CMP-NeuNAc_synthase"/>
</dbReference>
<keyword evidence="1" id="KW-0548">Nucleotidyltransferase</keyword>
<evidence type="ECO:0000313" key="1">
    <source>
        <dbReference type="EMBL" id="SMX55192.1"/>
    </source>
</evidence>
<gene>
    <name evidence="1" type="ORF">CFX1CAM_2127</name>
</gene>
<name>A0A1Y6K655_9CHLR</name>
<keyword evidence="1" id="KW-0808">Transferase</keyword>
<dbReference type="SUPFAM" id="SSF53448">
    <property type="entry name" value="Nucleotide-diphospho-sugar transferases"/>
    <property type="match status" value="1"/>
</dbReference>
<keyword evidence="2" id="KW-1185">Reference proteome</keyword>
<dbReference type="GO" id="GO:0008781">
    <property type="term" value="F:N-acylneuraminate cytidylyltransferase activity"/>
    <property type="evidence" value="ECO:0007669"/>
    <property type="project" value="TreeGrafter"/>
</dbReference>
<accession>A0A1Y6K655</accession>
<sequence>MTQKIIALVPMRHESVRVPGKNYRILAGKPLFHHIINTLLKVPELEAILVDTDSLEIITGLHDHFPDVKVISRPEHLRGDQVPMNEILIHDTSIIEADFYLQTHSTNPLLRPETVSAAIGAFLGAIPEYDSLFGVTRYQTRLWDQLGRPINHNPNILLRTQDLPPIYEENSCVYIFERQTLIKRRNRLGERPLMFEIPAREAQDIDDELDFIITDMLYRQIHGE</sequence>
<dbReference type="RefSeq" id="WP_087862978.1">
    <property type="nucleotide sequence ID" value="NZ_LT859958.1"/>
</dbReference>
<proteinExistence type="predicted"/>
<dbReference type="InterPro" id="IPR029044">
    <property type="entry name" value="Nucleotide-diphossugar_trans"/>
</dbReference>
<dbReference type="KEGG" id="abat:CFX1CAM_2127"/>